<accession>A0AAW1WAV3</accession>
<dbReference type="PANTHER" id="PTHR31170">
    <property type="entry name" value="BNAC04G53230D PROTEIN"/>
    <property type="match status" value="1"/>
</dbReference>
<gene>
    <name evidence="1" type="ORF">M0R45_029719</name>
</gene>
<dbReference type="AlphaFoldDB" id="A0AAW1WAV3"/>
<organism evidence="1 2">
    <name type="scientific">Rubus argutus</name>
    <name type="common">Southern blackberry</name>
    <dbReference type="NCBI Taxonomy" id="59490"/>
    <lineage>
        <taxon>Eukaryota</taxon>
        <taxon>Viridiplantae</taxon>
        <taxon>Streptophyta</taxon>
        <taxon>Embryophyta</taxon>
        <taxon>Tracheophyta</taxon>
        <taxon>Spermatophyta</taxon>
        <taxon>Magnoliopsida</taxon>
        <taxon>eudicotyledons</taxon>
        <taxon>Gunneridae</taxon>
        <taxon>Pentapetalae</taxon>
        <taxon>rosids</taxon>
        <taxon>fabids</taxon>
        <taxon>Rosales</taxon>
        <taxon>Rosaceae</taxon>
        <taxon>Rosoideae</taxon>
        <taxon>Rosoideae incertae sedis</taxon>
        <taxon>Rubus</taxon>
    </lineage>
</organism>
<name>A0AAW1WAV3_RUBAR</name>
<evidence type="ECO:0000313" key="1">
    <source>
        <dbReference type="EMBL" id="KAK9921198.1"/>
    </source>
</evidence>
<protein>
    <submittedName>
        <fullName evidence="1">Uncharacterized protein</fullName>
    </submittedName>
</protein>
<dbReference type="Pfam" id="PF03140">
    <property type="entry name" value="DUF247"/>
    <property type="match status" value="1"/>
</dbReference>
<dbReference type="Proteomes" id="UP001457282">
    <property type="component" value="Unassembled WGS sequence"/>
</dbReference>
<proteinExistence type="predicted"/>
<sequence length="130" mass="14922">MSSSDFVEMMVLDGYFIIELFRHVCRNDDVIGKNDPISSMPWLIPILTRDLLKLENQLPFFILERLFDLTHTPGFGDPLPLLALKFFNLSFPRPIQVLKETSGDSEAGVSHLLSLFHLSFFYTVLTFVKV</sequence>
<evidence type="ECO:0000313" key="2">
    <source>
        <dbReference type="Proteomes" id="UP001457282"/>
    </source>
</evidence>
<reference evidence="1 2" key="1">
    <citation type="journal article" date="2023" name="G3 (Bethesda)">
        <title>A chromosome-length genome assembly and annotation of blackberry (Rubus argutus, cv. 'Hillquist').</title>
        <authorList>
            <person name="Bruna T."/>
            <person name="Aryal R."/>
            <person name="Dudchenko O."/>
            <person name="Sargent D.J."/>
            <person name="Mead D."/>
            <person name="Buti M."/>
            <person name="Cavallini A."/>
            <person name="Hytonen T."/>
            <person name="Andres J."/>
            <person name="Pham M."/>
            <person name="Weisz D."/>
            <person name="Mascagni F."/>
            <person name="Usai G."/>
            <person name="Natali L."/>
            <person name="Bassil N."/>
            <person name="Fernandez G.E."/>
            <person name="Lomsadze A."/>
            <person name="Armour M."/>
            <person name="Olukolu B."/>
            <person name="Poorten T."/>
            <person name="Britton C."/>
            <person name="Davik J."/>
            <person name="Ashrafi H."/>
            <person name="Aiden E.L."/>
            <person name="Borodovsky M."/>
            <person name="Worthington M."/>
        </authorList>
    </citation>
    <scope>NUCLEOTIDE SEQUENCE [LARGE SCALE GENOMIC DNA]</scope>
    <source>
        <strain evidence="1">PI 553951</strain>
    </source>
</reference>
<dbReference type="InterPro" id="IPR004158">
    <property type="entry name" value="DUF247_pln"/>
</dbReference>
<comment type="caution">
    <text evidence="1">The sequence shown here is derived from an EMBL/GenBank/DDBJ whole genome shotgun (WGS) entry which is preliminary data.</text>
</comment>
<dbReference type="EMBL" id="JBEDUW010000006">
    <property type="protein sequence ID" value="KAK9921198.1"/>
    <property type="molecule type" value="Genomic_DNA"/>
</dbReference>
<keyword evidence="2" id="KW-1185">Reference proteome</keyword>